<dbReference type="Gene3D" id="3.20.20.140">
    <property type="entry name" value="Metal-dependent hydrolases"/>
    <property type="match status" value="1"/>
</dbReference>
<evidence type="ECO:0000256" key="3">
    <source>
        <dbReference type="SAM" id="MobiDB-lite"/>
    </source>
</evidence>
<feature type="compositionally biased region" description="Polar residues" evidence="3">
    <location>
        <begin position="167"/>
        <end position="187"/>
    </location>
</feature>
<dbReference type="Pfam" id="PF01026">
    <property type="entry name" value="TatD_DNase"/>
    <property type="match status" value="1"/>
</dbReference>
<dbReference type="InterPro" id="IPR018228">
    <property type="entry name" value="DNase_TatD-rel_CS"/>
</dbReference>
<feature type="region of interest" description="Disordered" evidence="3">
    <location>
        <begin position="580"/>
        <end position="636"/>
    </location>
</feature>
<dbReference type="CDD" id="cd01310">
    <property type="entry name" value="TatD_DNAse"/>
    <property type="match status" value="1"/>
</dbReference>
<evidence type="ECO:0000256" key="2">
    <source>
        <dbReference type="ARBA" id="ARBA00022801"/>
    </source>
</evidence>
<reference evidence="4 5" key="1">
    <citation type="submission" date="2020-06" db="EMBL/GenBank/DDBJ databases">
        <authorList>
            <person name="Li R."/>
            <person name="Bekaert M."/>
        </authorList>
    </citation>
    <scope>NUCLEOTIDE SEQUENCE [LARGE SCALE GENOMIC DNA]</scope>
    <source>
        <strain evidence="5">wild</strain>
    </source>
</reference>
<keyword evidence="2 4" id="KW-0378">Hydrolase</keyword>
<dbReference type="OrthoDB" id="6079689at2759"/>
<dbReference type="PROSITE" id="PS01091">
    <property type="entry name" value="TATD_3"/>
    <property type="match status" value="1"/>
</dbReference>
<dbReference type="PANTHER" id="PTHR46124:SF2">
    <property type="entry name" value="D-AMINOACYL-TRNA DEACYLASE"/>
    <property type="match status" value="1"/>
</dbReference>
<evidence type="ECO:0000256" key="1">
    <source>
        <dbReference type="ARBA" id="ARBA00009275"/>
    </source>
</evidence>
<name>A0A6J8BPY1_MYTCO</name>
<evidence type="ECO:0000313" key="5">
    <source>
        <dbReference type="Proteomes" id="UP000507470"/>
    </source>
</evidence>
<evidence type="ECO:0000313" key="4">
    <source>
        <dbReference type="EMBL" id="CAC5385381.1"/>
    </source>
</evidence>
<accession>A0A6J8BPY1</accession>
<dbReference type="EMBL" id="CACVKT020003694">
    <property type="protein sequence ID" value="CAC5385381.1"/>
    <property type="molecule type" value="Genomic_DNA"/>
</dbReference>
<feature type="region of interest" description="Disordered" evidence="3">
    <location>
        <begin position="163"/>
        <end position="190"/>
    </location>
</feature>
<organism evidence="4 5">
    <name type="scientific">Mytilus coruscus</name>
    <name type="common">Sea mussel</name>
    <dbReference type="NCBI Taxonomy" id="42192"/>
    <lineage>
        <taxon>Eukaryota</taxon>
        <taxon>Metazoa</taxon>
        <taxon>Spiralia</taxon>
        <taxon>Lophotrochozoa</taxon>
        <taxon>Mollusca</taxon>
        <taxon>Bivalvia</taxon>
        <taxon>Autobranchia</taxon>
        <taxon>Pteriomorphia</taxon>
        <taxon>Mytilida</taxon>
        <taxon>Mytiloidea</taxon>
        <taxon>Mytilidae</taxon>
        <taxon>Mytilinae</taxon>
        <taxon>Mytilus</taxon>
    </lineage>
</organism>
<dbReference type="GO" id="GO:0005829">
    <property type="term" value="C:cytosol"/>
    <property type="evidence" value="ECO:0007669"/>
    <property type="project" value="TreeGrafter"/>
</dbReference>
<sequence>MDKPVILMKATLDQLQSIEGIDNEMATQILEARDSSHFIDFNVVFGITGVPKSTLKKHFVEPGMSFFYQKLHEDLVSLRQVFKQDMSSITSGLQEEDKKMSEVDSKKKTTADSCVRLTKMGRTQLIRSTTQFKNQLPLLEDEHPEQEVHENQDTLMKHNNRQAEKQYGSQPKLLSTPASSTSYQDFSKVSPISKPTGLSKSNESYFMNKDIQGNLCASAETTLKFDTAPGVAKQKHQKPNTEVSVGQGPLAPPMDTPYIGQAQSNIKVQSDATFTKQEQLDRMSTIGQRPLAPPVSSYGEAHHITGTHETKPYFFVSQGHFGLGTLAPSSDYDTVLDEDCPALKLSPNWSCNNLLPGVKHIVGSAVSTAPAFYSGSIKNTPNITAISLQLTTPVVMSSHVQSVNNISGETNREPTPDRHKWRERKHCQRESSSSSEDSFDRESSQLKESDARGRSRSPQPPKMPIFTVSCNISLEYFLRERQKEVARLIVETNHRTISESLKWTKSSIPYQKASYGASMTYAGSPQSYSQRQVIFPYMNDSDHCPQRPPASQNSQTVEKVVNVLQFNIKDLISVVNQLLKDESSNRPSSPAVHREYYNSPSMHPQSIYVRSPTQPRSQLKFRSPQNSHSPSPQRGSMAEDLVLELTKRTIFKQVRVRPLGSRLTLEEESLNELVVRNVGRSLDIPAAVNSIPVRATIDTAAVNTLVSSFLISNVQQNWESVLLKAIGFQLVTDIFANSIGHLTMHLDVRVIYLIGTINLGLHFLIVCSAMVDLVCMTVVLNGKSIPSQLIEGRVQSLLKVLMNTPVEMKSLPEDDYVTVPIRNHLPVLISHIMDTGPQCTVNIVDNTGDNISSTAINLSDMTVIDENRHVDIIDETSDNHEVHGEGVFQQRSAGAQGPAPYTVNASNSGEIENNSITTFRSRSHQCFVCGLVTHGKMRRHVLKIHLPWYWEPHMACWSCEVQVAQAGSLVHRHTMEHGIAGTVFDEDHMHLWCQLMLGSLHQIRSWLECSTLDDLLDYILQRELYTLVKKQFSPQALQLLTFWADNYCPLSVPTYICNPPNHPICIFNWELIAVLLSRVGTVEQERFLLQKQRLTYKGTNITEPTSQSEEQLVFVDSHFHLDQILRRMRLRNFQHLQSVVAPGCSQYFYYGVANSVFPSRWNNWDSDVGFARGVYVSFGIHPHLAAEGVSKRQIDQLDSLTDSHLCVAIGEVGLDYTTTCICRPCRNPSRCKEEARRNQEEAFINMLLLARRKNLPVIIHCRDCGDGSAAKRTLELILHHNLAGMKFYRHCFEGTIEELTAWQQLPTIIFGVSGKFIRDNTGLEVIPRIPPHQLVLETDSPFLSPFAWCPVNHPWNLPVIAAEVSRLRNIPLSVLMWTVNDNALKFFQMPKQRE</sequence>
<dbReference type="SUPFAM" id="SSF51556">
    <property type="entry name" value="Metallo-dependent hydrolases"/>
    <property type="match status" value="1"/>
</dbReference>
<comment type="similarity">
    <text evidence="1">Belongs to the metallo-dependent hydrolases superfamily. TatD-type hydrolase family.</text>
</comment>
<proteinExistence type="inferred from homology"/>
<dbReference type="GO" id="GO:0016788">
    <property type="term" value="F:hydrolase activity, acting on ester bonds"/>
    <property type="evidence" value="ECO:0007669"/>
    <property type="project" value="InterPro"/>
</dbReference>
<dbReference type="InterPro" id="IPR001130">
    <property type="entry name" value="TatD-like"/>
</dbReference>
<dbReference type="Proteomes" id="UP000507470">
    <property type="component" value="Unassembled WGS sequence"/>
</dbReference>
<feature type="compositionally biased region" description="Basic and acidic residues" evidence="3">
    <location>
        <begin position="410"/>
        <end position="420"/>
    </location>
</feature>
<feature type="region of interest" description="Disordered" evidence="3">
    <location>
        <begin position="402"/>
        <end position="464"/>
    </location>
</feature>
<dbReference type="EC" id="3.1.21.-" evidence="4"/>
<protein>
    <submittedName>
        <fullName evidence="4">TatD</fullName>
        <ecNumber evidence="4">3.1.21.-</ecNumber>
    </submittedName>
</protein>
<dbReference type="InterPro" id="IPR032466">
    <property type="entry name" value="Metal_Hydrolase"/>
</dbReference>
<feature type="compositionally biased region" description="Polar residues" evidence="3">
    <location>
        <begin position="623"/>
        <end position="634"/>
    </location>
</feature>
<feature type="compositionally biased region" description="Basic and acidic residues" evidence="3">
    <location>
        <begin position="438"/>
        <end position="453"/>
    </location>
</feature>
<gene>
    <name evidence="4" type="ORF">MCOR_20929</name>
</gene>
<keyword evidence="5" id="KW-1185">Reference proteome</keyword>
<dbReference type="PANTHER" id="PTHR46124">
    <property type="entry name" value="D-AMINOACYL-TRNA DEACYLASE"/>
    <property type="match status" value="1"/>
</dbReference>